<keyword evidence="3" id="KW-1185">Reference proteome</keyword>
<dbReference type="EMBL" id="JAGFNS010000005">
    <property type="protein sequence ID" value="MBO3737730.1"/>
    <property type="molecule type" value="Genomic_DNA"/>
</dbReference>
<accession>A0ABS3UG24</accession>
<dbReference type="RefSeq" id="WP_208466937.1">
    <property type="nucleotide sequence ID" value="NZ_JAGFNS010000005.1"/>
</dbReference>
<reference evidence="2 3" key="1">
    <citation type="submission" date="2021-03" db="EMBL/GenBank/DDBJ databases">
        <title>Actinoplanes flavus sp. nov., a novel actinomycete isolated from Coconut Palm rhizosphere soil.</title>
        <authorList>
            <person name="Luo X."/>
        </authorList>
    </citation>
    <scope>NUCLEOTIDE SEQUENCE [LARGE SCALE GENOMIC DNA]</scope>
    <source>
        <strain evidence="2 3">NEAU-H7</strain>
    </source>
</reference>
<gene>
    <name evidence="2" type="ORF">J5X75_09380</name>
</gene>
<evidence type="ECO:0000313" key="2">
    <source>
        <dbReference type="EMBL" id="MBO3737730.1"/>
    </source>
</evidence>
<evidence type="ECO:0000313" key="3">
    <source>
        <dbReference type="Proteomes" id="UP000679690"/>
    </source>
</evidence>
<organism evidence="2 3">
    <name type="scientific">Actinoplanes flavus</name>
    <dbReference type="NCBI Taxonomy" id="2820290"/>
    <lineage>
        <taxon>Bacteria</taxon>
        <taxon>Bacillati</taxon>
        <taxon>Actinomycetota</taxon>
        <taxon>Actinomycetes</taxon>
        <taxon>Micromonosporales</taxon>
        <taxon>Micromonosporaceae</taxon>
        <taxon>Actinoplanes</taxon>
    </lineage>
</organism>
<proteinExistence type="predicted"/>
<dbReference type="Proteomes" id="UP000679690">
    <property type="component" value="Unassembled WGS sequence"/>
</dbReference>
<feature type="compositionally biased region" description="Acidic residues" evidence="1">
    <location>
        <begin position="65"/>
        <end position="77"/>
    </location>
</feature>
<sequence length="77" mass="8690">MPVIQDRVVHSAWRHRGQPDRIHFIVKRADGSKRRLWVGEGHFLYEILDSHLLAQGYTGPAGEGVDPDETEAGEQAE</sequence>
<protein>
    <submittedName>
        <fullName evidence="2">Uncharacterized protein</fullName>
    </submittedName>
</protein>
<evidence type="ECO:0000256" key="1">
    <source>
        <dbReference type="SAM" id="MobiDB-lite"/>
    </source>
</evidence>
<name>A0ABS3UG24_9ACTN</name>
<comment type="caution">
    <text evidence="2">The sequence shown here is derived from an EMBL/GenBank/DDBJ whole genome shotgun (WGS) entry which is preliminary data.</text>
</comment>
<feature type="region of interest" description="Disordered" evidence="1">
    <location>
        <begin position="58"/>
        <end position="77"/>
    </location>
</feature>